<gene>
    <name evidence="2" type="ORF">HBH26_17910</name>
</gene>
<feature type="region of interest" description="Disordered" evidence="1">
    <location>
        <begin position="99"/>
        <end position="119"/>
    </location>
</feature>
<reference evidence="2 3" key="1">
    <citation type="submission" date="2020-03" db="EMBL/GenBank/DDBJ databases">
        <authorList>
            <person name="Wang L."/>
            <person name="He N."/>
            <person name="Li Y."/>
            <person name="Fang Y."/>
            <person name="Zhang F."/>
        </authorList>
    </citation>
    <scope>NUCLEOTIDE SEQUENCE [LARGE SCALE GENOMIC DNA]</scope>
    <source>
        <strain evidence="2 3">36D10-4-7</strain>
    </source>
</reference>
<evidence type="ECO:0008006" key="4">
    <source>
        <dbReference type="Google" id="ProtNLM"/>
    </source>
</evidence>
<dbReference type="EMBL" id="JAAVJH010000018">
    <property type="protein sequence ID" value="NJR80457.1"/>
    <property type="molecule type" value="Genomic_DNA"/>
</dbReference>
<comment type="caution">
    <text evidence="2">The sequence shown here is derived from an EMBL/GenBank/DDBJ whole genome shotgun (WGS) entry which is preliminary data.</text>
</comment>
<evidence type="ECO:0000256" key="1">
    <source>
        <dbReference type="SAM" id="MobiDB-lite"/>
    </source>
</evidence>
<proteinExistence type="predicted"/>
<keyword evidence="3" id="KW-1185">Reference proteome</keyword>
<protein>
    <recommendedName>
        <fullName evidence="4">Gene transfer agent family protein</fullName>
    </recommendedName>
</protein>
<dbReference type="Proteomes" id="UP000732399">
    <property type="component" value="Unassembled WGS sequence"/>
</dbReference>
<dbReference type="RefSeq" id="WP_168136011.1">
    <property type="nucleotide sequence ID" value="NZ_JAAVJH010000018.1"/>
</dbReference>
<accession>A0ABX1CR80</accession>
<sequence>MANAIKGEVSFPAAGKTWTLVYDFNALCTIESELAVDVASVGDRLASPSMIRSVFRIGLEARHGAISDIEAGNLIHDMGPDAAADVIARAFKAAFPDAAASAEGKAQSRKKKPGTGPER</sequence>
<evidence type="ECO:0000313" key="2">
    <source>
        <dbReference type="EMBL" id="NJR80457.1"/>
    </source>
</evidence>
<name>A0ABX1CR80_9SPHN</name>
<evidence type="ECO:0000313" key="3">
    <source>
        <dbReference type="Proteomes" id="UP000732399"/>
    </source>
</evidence>
<organism evidence="2 3">
    <name type="scientific">Sphingomonas corticis</name>
    <dbReference type="NCBI Taxonomy" id="2722791"/>
    <lineage>
        <taxon>Bacteria</taxon>
        <taxon>Pseudomonadati</taxon>
        <taxon>Pseudomonadota</taxon>
        <taxon>Alphaproteobacteria</taxon>
        <taxon>Sphingomonadales</taxon>
        <taxon>Sphingomonadaceae</taxon>
        <taxon>Sphingomonas</taxon>
    </lineage>
</organism>